<dbReference type="GO" id="GO:0005634">
    <property type="term" value="C:nucleus"/>
    <property type="evidence" value="ECO:0007669"/>
    <property type="project" value="UniProtKB-SubCell"/>
</dbReference>
<evidence type="ECO:0000256" key="7">
    <source>
        <dbReference type="ARBA" id="ARBA00023242"/>
    </source>
</evidence>
<evidence type="ECO:0000256" key="3">
    <source>
        <dbReference type="ARBA" id="ARBA00022771"/>
    </source>
</evidence>
<dbReference type="InterPro" id="IPR051061">
    <property type="entry name" value="Zinc_finger_trans_reg"/>
</dbReference>
<reference evidence="13" key="2">
    <citation type="journal article" date="2017" name="Genome Announc.">
        <title>Genome sequences of Cyberlindnera fabianii 65, Pichia kudriavzevii 129, and Saccharomyces cerevisiae 131 isolated from fermented masau fruits in Zimbabwe.</title>
        <authorList>
            <person name="van Rijswijck I.M.H."/>
            <person name="Derks M.F.L."/>
            <person name="Abee T."/>
            <person name="de Ridder D."/>
            <person name="Smid E.J."/>
        </authorList>
    </citation>
    <scope>NUCLEOTIDE SEQUENCE [LARGE SCALE GENOMIC DNA]</scope>
    <source>
        <strain evidence="13">65</strain>
    </source>
</reference>
<dbReference type="Gene3D" id="3.30.160.60">
    <property type="entry name" value="Classic Zinc Finger"/>
    <property type="match status" value="2"/>
</dbReference>
<protein>
    <submittedName>
        <fullName evidence="11">CYFA0S02e04852g1_1</fullName>
    </submittedName>
    <submittedName>
        <fullName evidence="12">Zinc finger protein RME1</fullName>
    </submittedName>
</protein>
<accession>A0A061ANI6</accession>
<evidence type="ECO:0000256" key="6">
    <source>
        <dbReference type="ARBA" id="ARBA00023163"/>
    </source>
</evidence>
<dbReference type="PANTHER" id="PTHR46179">
    <property type="entry name" value="ZINC FINGER PROTEIN"/>
    <property type="match status" value="1"/>
</dbReference>
<gene>
    <name evidence="12" type="ORF">BON22_0128</name>
    <name evidence="11" type="ORF">CYFA0S_02e04852g</name>
</gene>
<reference evidence="11" key="1">
    <citation type="journal article" date="2014" name="Genome Announc.">
        <title>Genome sequence of the yeast Cyberlindnera fabianii (Hansenula fabianii).</title>
        <authorList>
            <person name="Freel K.C."/>
            <person name="Sarilar V."/>
            <person name="Neuveglise C."/>
            <person name="Devillers H."/>
            <person name="Friedrich A."/>
            <person name="Schacherer J."/>
        </authorList>
    </citation>
    <scope>NUCLEOTIDE SEQUENCE</scope>
    <source>
        <strain evidence="11">YJS4271</strain>
    </source>
</reference>
<dbReference type="PROSITE" id="PS50157">
    <property type="entry name" value="ZINC_FINGER_C2H2_2"/>
    <property type="match status" value="2"/>
</dbReference>
<evidence type="ECO:0000256" key="9">
    <source>
        <dbReference type="SAM" id="MobiDB-lite"/>
    </source>
</evidence>
<evidence type="ECO:0000256" key="8">
    <source>
        <dbReference type="PROSITE-ProRule" id="PRU00042"/>
    </source>
</evidence>
<dbReference type="EMBL" id="MPUK01000001">
    <property type="protein sequence ID" value="ONH69939.1"/>
    <property type="molecule type" value="Genomic_DNA"/>
</dbReference>
<dbReference type="PANTHER" id="PTHR46179:SF13">
    <property type="entry name" value="C2H2-TYPE DOMAIN-CONTAINING PROTEIN"/>
    <property type="match status" value="1"/>
</dbReference>
<comment type="subcellular location">
    <subcellularLocation>
        <location evidence="1">Nucleus</location>
    </subcellularLocation>
</comment>
<sequence length="274" mass="30837">MATNPSSQSDDLQIPQSKLTAFLPPDFPRVYEDGRVPLRVQVADDRRVLHTVLTKPKKGIYMCSHCNVRFSSFGPLLDHIDANDIKRPHTCTYDDCPWKIVGFTKQRQLNRHLKSVHLDRNEYQCNVPGCGKFFGRIDLLNRHTKSIHDNKNSRFNLRLEAQRRSSTTSTGSTATSSTTAYIDSPMSSVVGSRITSPDLSRETITIEQSPNIEPTTEQQLSHGQSPSSTSTNATLNLNRREHDPSSGQSQQQQGSEPSNKYKHTIQFLTDNDPN</sequence>
<keyword evidence="5" id="KW-0805">Transcription regulation</keyword>
<evidence type="ECO:0000256" key="2">
    <source>
        <dbReference type="ARBA" id="ARBA00022723"/>
    </source>
</evidence>
<dbReference type="Proteomes" id="UP000189513">
    <property type="component" value="Unassembled WGS sequence"/>
</dbReference>
<organism evidence="11">
    <name type="scientific">Cyberlindnera fabianii</name>
    <name type="common">Yeast</name>
    <name type="synonym">Hansenula fabianii</name>
    <dbReference type="NCBI Taxonomy" id="36022"/>
    <lineage>
        <taxon>Eukaryota</taxon>
        <taxon>Fungi</taxon>
        <taxon>Dikarya</taxon>
        <taxon>Ascomycota</taxon>
        <taxon>Saccharomycotina</taxon>
        <taxon>Saccharomycetes</taxon>
        <taxon>Phaffomycetales</taxon>
        <taxon>Phaffomycetaceae</taxon>
        <taxon>Cyberlindnera</taxon>
    </lineage>
</organism>
<feature type="compositionally biased region" description="Low complexity" evidence="9">
    <location>
        <begin position="245"/>
        <end position="255"/>
    </location>
</feature>
<dbReference type="OrthoDB" id="6910977at2759"/>
<evidence type="ECO:0000256" key="1">
    <source>
        <dbReference type="ARBA" id="ARBA00004123"/>
    </source>
</evidence>
<dbReference type="SMART" id="SM00355">
    <property type="entry name" value="ZnF_C2H2"/>
    <property type="match status" value="3"/>
</dbReference>
<evidence type="ECO:0000256" key="5">
    <source>
        <dbReference type="ARBA" id="ARBA00023015"/>
    </source>
</evidence>
<evidence type="ECO:0000313" key="13">
    <source>
        <dbReference type="Proteomes" id="UP000189513"/>
    </source>
</evidence>
<proteinExistence type="predicted"/>
<dbReference type="AlphaFoldDB" id="A0A061ANI6"/>
<dbReference type="InterPro" id="IPR013087">
    <property type="entry name" value="Znf_C2H2_type"/>
</dbReference>
<keyword evidence="13" id="KW-1185">Reference proteome</keyword>
<dbReference type="Pfam" id="PF00096">
    <property type="entry name" value="zf-C2H2"/>
    <property type="match status" value="1"/>
</dbReference>
<feature type="domain" description="C2H2-type" evidence="10">
    <location>
        <begin position="123"/>
        <end position="153"/>
    </location>
</feature>
<feature type="domain" description="C2H2-type" evidence="10">
    <location>
        <begin position="61"/>
        <end position="88"/>
    </location>
</feature>
<reference evidence="12" key="3">
    <citation type="submission" date="2017-01" db="EMBL/GenBank/DDBJ databases">
        <authorList>
            <person name="Mah S.A."/>
            <person name="Swanson W.J."/>
            <person name="Moy G.W."/>
            <person name="Vacquier V.D."/>
        </authorList>
    </citation>
    <scope>NUCLEOTIDE SEQUENCE [LARGE SCALE GENOMIC DNA]</scope>
    <source>
        <strain evidence="12">65</strain>
    </source>
</reference>
<dbReference type="SUPFAM" id="SSF57667">
    <property type="entry name" value="beta-beta-alpha zinc fingers"/>
    <property type="match status" value="1"/>
</dbReference>
<dbReference type="STRING" id="36022.A0A061ANI6"/>
<keyword evidence="2" id="KW-0479">Metal-binding</keyword>
<keyword evidence="3 8" id="KW-0863">Zinc-finger</keyword>
<evidence type="ECO:0000313" key="11">
    <source>
        <dbReference type="EMBL" id="CDR38713.1"/>
    </source>
</evidence>
<dbReference type="InterPro" id="IPR036236">
    <property type="entry name" value="Znf_C2H2_sf"/>
</dbReference>
<evidence type="ECO:0000313" key="12">
    <source>
        <dbReference type="EMBL" id="ONH69939.1"/>
    </source>
</evidence>
<feature type="compositionally biased region" description="Low complexity" evidence="9">
    <location>
        <begin position="165"/>
        <end position="180"/>
    </location>
</feature>
<keyword evidence="7" id="KW-0539">Nucleus</keyword>
<evidence type="ECO:0000256" key="4">
    <source>
        <dbReference type="ARBA" id="ARBA00022833"/>
    </source>
</evidence>
<keyword evidence="4" id="KW-0862">Zinc</keyword>
<feature type="compositionally biased region" description="Polar residues" evidence="9">
    <location>
        <begin position="185"/>
        <end position="237"/>
    </location>
</feature>
<dbReference type="GO" id="GO:0008270">
    <property type="term" value="F:zinc ion binding"/>
    <property type="evidence" value="ECO:0007669"/>
    <property type="project" value="UniProtKB-KW"/>
</dbReference>
<dbReference type="VEuPathDB" id="FungiDB:BON22_0128"/>
<dbReference type="EMBL" id="LK052887">
    <property type="protein sequence ID" value="CDR38713.1"/>
    <property type="molecule type" value="Genomic_DNA"/>
</dbReference>
<feature type="region of interest" description="Disordered" evidence="9">
    <location>
        <begin position="159"/>
        <end position="274"/>
    </location>
</feature>
<name>A0A061ANI6_CYBFA</name>
<evidence type="ECO:0000259" key="10">
    <source>
        <dbReference type="PROSITE" id="PS50157"/>
    </source>
</evidence>
<dbReference type="PROSITE" id="PS00028">
    <property type="entry name" value="ZINC_FINGER_C2H2_1"/>
    <property type="match status" value="1"/>
</dbReference>
<dbReference type="GO" id="GO:0006357">
    <property type="term" value="P:regulation of transcription by RNA polymerase II"/>
    <property type="evidence" value="ECO:0007669"/>
    <property type="project" value="TreeGrafter"/>
</dbReference>
<keyword evidence="6" id="KW-0804">Transcription</keyword>